<name>A0A6J7H3P9_9ZZZZ</name>
<accession>A0A6J7H3P9</accession>
<dbReference type="NCBIfam" id="TIGR00277">
    <property type="entry name" value="HDIG"/>
    <property type="match status" value="1"/>
</dbReference>
<dbReference type="InterPro" id="IPR006675">
    <property type="entry name" value="HDIG_dom"/>
</dbReference>
<dbReference type="PANTHER" id="PTHR47545">
    <property type="entry name" value="MULTIFUNCTIONAL CCA PROTEIN"/>
    <property type="match status" value="1"/>
</dbReference>
<reference evidence="4" key="1">
    <citation type="submission" date="2020-05" db="EMBL/GenBank/DDBJ databases">
        <authorList>
            <person name="Chiriac C."/>
            <person name="Salcher M."/>
            <person name="Ghai R."/>
            <person name="Kavagutti S V."/>
        </authorList>
    </citation>
    <scope>NUCLEOTIDE SEQUENCE</scope>
</reference>
<evidence type="ECO:0000256" key="1">
    <source>
        <dbReference type="ARBA" id="ARBA00022741"/>
    </source>
</evidence>
<proteinExistence type="predicted"/>
<dbReference type="InterPro" id="IPR006674">
    <property type="entry name" value="HD_domain"/>
</dbReference>
<dbReference type="GO" id="GO:0000166">
    <property type="term" value="F:nucleotide binding"/>
    <property type="evidence" value="ECO:0007669"/>
    <property type="project" value="UniProtKB-KW"/>
</dbReference>
<feature type="domain" description="HD" evidence="3">
    <location>
        <begin position="44"/>
        <end position="156"/>
    </location>
</feature>
<keyword evidence="1" id="KW-0547">Nucleotide-binding</keyword>
<dbReference type="SUPFAM" id="SSF81891">
    <property type="entry name" value="Poly A polymerase C-terminal region-like"/>
    <property type="match status" value="1"/>
</dbReference>
<keyword evidence="2" id="KW-0175">Coiled coil</keyword>
<dbReference type="CDD" id="cd00077">
    <property type="entry name" value="HDc"/>
    <property type="match status" value="1"/>
</dbReference>
<evidence type="ECO:0000256" key="2">
    <source>
        <dbReference type="SAM" id="Coils"/>
    </source>
</evidence>
<dbReference type="EMBL" id="CAFBMM010000094">
    <property type="protein sequence ID" value="CAB4915617.1"/>
    <property type="molecule type" value="Genomic_DNA"/>
</dbReference>
<sequence length="244" mass="27728">MEDPSLGLWLLCETGLSDEFLPELNAMRLEQDPIHHHKDVLAHTIAVVNNVKSRDRLVRLAALFHDVGKPKTRSFDDGGVSFHHHEVVGARMTQARMRALKFSNDDVDDVTKLVYLHLRIHTYAMGWTDKAVRRYARDAGELLDRLNELQRADCTTRNERKAAALAQRMDELEARISELREREELDAIRPALDGDQVMKFLGLAPGPEVGVALDFLLEVRLDDGPISEAEAYERLKVWAQARDS</sequence>
<feature type="coiled-coil region" evidence="2">
    <location>
        <begin position="132"/>
        <end position="182"/>
    </location>
</feature>
<organism evidence="4">
    <name type="scientific">freshwater metagenome</name>
    <dbReference type="NCBI Taxonomy" id="449393"/>
    <lineage>
        <taxon>unclassified sequences</taxon>
        <taxon>metagenomes</taxon>
        <taxon>ecological metagenomes</taxon>
    </lineage>
</organism>
<protein>
    <submittedName>
        <fullName evidence="4">Unannotated protein</fullName>
    </submittedName>
</protein>
<dbReference type="InterPro" id="IPR003607">
    <property type="entry name" value="HD/PDEase_dom"/>
</dbReference>
<dbReference type="InterPro" id="IPR050124">
    <property type="entry name" value="tRNA_CCA-adding_enzyme"/>
</dbReference>
<gene>
    <name evidence="4" type="ORF">UFOPK3605_01391</name>
</gene>
<dbReference type="Gene3D" id="1.10.3090.10">
    <property type="entry name" value="cca-adding enzyme, domain 2"/>
    <property type="match status" value="1"/>
</dbReference>
<dbReference type="Pfam" id="PF01966">
    <property type="entry name" value="HD"/>
    <property type="match status" value="1"/>
</dbReference>
<evidence type="ECO:0000259" key="3">
    <source>
        <dbReference type="Pfam" id="PF01966"/>
    </source>
</evidence>
<dbReference type="AlphaFoldDB" id="A0A6J7H3P9"/>
<evidence type="ECO:0000313" key="4">
    <source>
        <dbReference type="EMBL" id="CAB4915617.1"/>
    </source>
</evidence>